<evidence type="ECO:0000313" key="1">
    <source>
        <dbReference type="EMBL" id="UQX88255.1"/>
    </source>
</evidence>
<reference evidence="1" key="2">
    <citation type="submission" date="2022-05" db="EMBL/GenBank/DDBJ databases">
        <authorList>
            <person name="Kim J.-S."/>
            <person name="Lee K."/>
            <person name="Suh M."/>
            <person name="Eom M."/>
            <person name="Kim J.-S."/>
            <person name="Kim D.-S."/>
            <person name="Ko S.-H."/>
            <person name="Shin Y."/>
            <person name="Lee J.-S."/>
        </authorList>
    </citation>
    <scope>NUCLEOTIDE SEQUENCE</scope>
    <source>
        <strain evidence="1">N237</strain>
    </source>
</reference>
<sequence>MTATADRPPAEAVELIQRWCIQMVPETNELLYRVEAKARGNRVTIVERHYLGSMPKNPFTGELLPDDWSAGPIAQLRYLPIAGRELAWSLYWMRQTGRWEYYAGHGTAGSPEPLLAEIERDPDGVFFG</sequence>
<reference evidence="1" key="1">
    <citation type="journal article" date="2018" name="Int. J. Syst. Evol. Microbiol.">
        <title>Jatrophihabitans telluris sp. nov., isolated from sediment soil of lava forest wetlands and the emended description of the genus Jatrophihabitans.</title>
        <authorList>
            <person name="Lee K.C."/>
            <person name="Suh M.K."/>
            <person name="Eom M.K."/>
            <person name="Kim K.K."/>
            <person name="Kim J.S."/>
            <person name="Kim D.S."/>
            <person name="Ko S.H."/>
            <person name="Shin Y.K."/>
            <person name="Lee J.S."/>
        </authorList>
    </citation>
    <scope>NUCLEOTIDE SEQUENCE</scope>
    <source>
        <strain evidence="1">N237</strain>
    </source>
</reference>
<dbReference type="RefSeq" id="WP_249771579.1">
    <property type="nucleotide sequence ID" value="NZ_CP097332.1"/>
</dbReference>
<dbReference type="Pfam" id="PF11225">
    <property type="entry name" value="DUF3024"/>
    <property type="match status" value="1"/>
</dbReference>
<protein>
    <submittedName>
        <fullName evidence="1">DUF3024 domain-containing protein</fullName>
    </submittedName>
</protein>
<organism evidence="1 2">
    <name type="scientific">Jatrophihabitans telluris</name>
    <dbReference type="NCBI Taxonomy" id="2038343"/>
    <lineage>
        <taxon>Bacteria</taxon>
        <taxon>Bacillati</taxon>
        <taxon>Actinomycetota</taxon>
        <taxon>Actinomycetes</taxon>
        <taxon>Jatrophihabitantales</taxon>
        <taxon>Jatrophihabitantaceae</taxon>
        <taxon>Jatrophihabitans</taxon>
    </lineage>
</organism>
<dbReference type="InterPro" id="IPR021388">
    <property type="entry name" value="DUF3024"/>
</dbReference>
<proteinExistence type="predicted"/>
<keyword evidence="2" id="KW-1185">Reference proteome</keyword>
<name>A0ABY4QXI8_9ACTN</name>
<dbReference type="Proteomes" id="UP001056336">
    <property type="component" value="Chromosome"/>
</dbReference>
<gene>
    <name evidence="1" type="ORF">M6D93_18500</name>
</gene>
<evidence type="ECO:0000313" key="2">
    <source>
        <dbReference type="Proteomes" id="UP001056336"/>
    </source>
</evidence>
<accession>A0ABY4QXI8</accession>
<dbReference type="EMBL" id="CP097332">
    <property type="protein sequence ID" value="UQX88255.1"/>
    <property type="molecule type" value="Genomic_DNA"/>
</dbReference>